<dbReference type="Gene3D" id="1.10.1060.10">
    <property type="entry name" value="Alpha-helical ferredoxin"/>
    <property type="match status" value="1"/>
</dbReference>
<dbReference type="PANTHER" id="PTHR42783">
    <property type="entry name" value="GLUTAMATE SYNTHASE [NADPH] SMALL CHAIN"/>
    <property type="match status" value="1"/>
</dbReference>
<dbReference type="PRINTS" id="PR00469">
    <property type="entry name" value="PNDRDTASEII"/>
</dbReference>
<gene>
    <name evidence="5" type="ORF">N47_E48750</name>
</gene>
<dbReference type="Gene3D" id="3.30.70.20">
    <property type="match status" value="1"/>
</dbReference>
<dbReference type="Pfam" id="PF00037">
    <property type="entry name" value="Fer4"/>
    <property type="match status" value="1"/>
</dbReference>
<sequence>MSPKLVEVGRHLNIELLTNTELLELEGDPGNFKAKILQNPRYIDLSKCTSCGDCAKVCPVTLPNEYDETLSERKAVYKQYAQAIPGAYSIQKSDKAPCRLACPAGLNVQGYVQMVGQGKYKEALQIIMEDLPLPGVLGRICPHGCEDACRRCDVDNPVAIRSLKRLAADKFDPRQIEIKTLPKRDEKVAIIGSGPAGLSAAYHLARKGVLSTVFEALPKAGGMLRVGIPEHRLPRNILDNEIEVITNLGVEIKTNTPLGPDLSIDDLFSQGYKSVYLAIGAHKGFDLGVPGEKAKGVRQGVDFLREVNLTGKSEVGKKVAIIGGGNVAIDVARCAVRLGAEKVNIIYRRTRAEMPAWEEEIHAAETEGAEITYLAAPQEVLTSDGRVVGLRCIRMELGEPDSSGRRRPVPVVGSEYDIEIDQLIPAIGQKPDLTALENITGVDFSKWGTVETDSVTYATGRPGVFAGGDVQTGPWVAIGAIAAGREAAESIIRYLDGKDMAEGREAIVNENPVYRPIPKNEPKKSRIEMPELAAEKRAGNFKEVELGYCEEDGAAEAGRCLNCGYCCECLQCVDACLAGAVDHSQTVVEKQIDIGSVILCPGADTYDPSVLDEFYHYKTNPNVLTSLEFERILSASGPTSGHLLKPSDNKEPKKIAWLQCVGSRDNNKCGNGYCSSVCCMYAIKDAMVSKEHANGDLDCAIFNIDIRTFGKDYEKYYNRAKDEKGVRFINARIHTIDEVGEQKALKLRYADDKGQIREEIFDMVVLSVGLQVSESTVELAKKLDVEIDKYNFAVTKPFEPVMTSRPGVYACGIFQGPKDIPHSVMEASAAACGAGISLSSSRGTLVKDKIFPEEKSLADQEARVGVFVCNCGVNIGGVADVPAIVEYAKSLPGVVHVEDNLFSCSNDTQTKIVDVIKSNNLNRIVVAACTPKTHEPLFQETIRNAGLNPYLFEMANIRNQCTWVHSNEKEKATQKAKDLLKMAVSKAALLESIPDILVDVEKSGLVIGGGVAGMTAALCLADQGFPTTLIEKSDVLGGSAQDLIKTWDGQDVREFLSGIIKKVENHPNINLLLNAEIKDASGFVGNFETNVVANSTDHTVKHGVTIVATGGKATVTDEYLYGKHPSVTTWHDLEHQPEKLKDAKSVVFIQCVGSRDENRPYCSMICCTSAISQAVSIKEEHPDTDVFVLYRDIRTYGEKEELYKKAREKGVIFVRYTLDNKPVVKAADKGLEVTVFDPILQRNIQIQADLVNLATAIEPRENEDLASVYKLPLNSEKFFMEAHAKLRPVDFAAEGLFICGLAHYPKPLDESISQAYAAAGRAVTILSRNTITISPLVSQVDAQKCIGCGLCAEICPFGGIIMEDFEGKGQRAKNVPASCKGCGLCAASCPQKAIDMLHFRDKQIMAAVSAAV</sequence>
<proteinExistence type="predicted"/>
<feature type="domain" description="4Fe-4S ferredoxin-type" evidence="4">
    <location>
        <begin position="1370"/>
        <end position="1399"/>
    </location>
</feature>
<dbReference type="GO" id="GO:0046872">
    <property type="term" value="F:metal ion binding"/>
    <property type="evidence" value="ECO:0007669"/>
    <property type="project" value="UniProtKB-KW"/>
</dbReference>
<dbReference type="InterPro" id="IPR017900">
    <property type="entry name" value="4Fe4S_Fe_S_CS"/>
</dbReference>
<feature type="domain" description="4Fe-4S ferredoxin-type" evidence="4">
    <location>
        <begin position="1336"/>
        <end position="1365"/>
    </location>
</feature>
<dbReference type="GO" id="GO:0051536">
    <property type="term" value="F:iron-sulfur cluster binding"/>
    <property type="evidence" value="ECO:0007669"/>
    <property type="project" value="UniProtKB-KW"/>
</dbReference>
<reference evidence="5" key="1">
    <citation type="journal article" date="2011" name="Environ. Microbiol.">
        <title>Genomic insights into the metabolic potential of the polycyclic aromatic hydrocarbon degrading sulfate-reducing Deltaproteobacterium N47.</title>
        <authorList>
            <person name="Bergmann F."/>
            <person name="Selesi D."/>
            <person name="Weinmaier T."/>
            <person name="Tischler P."/>
            <person name="Rattei T."/>
            <person name="Meckenstock R.U."/>
        </authorList>
    </citation>
    <scope>NUCLEOTIDE SEQUENCE</scope>
</reference>
<dbReference type="EMBL" id="FR695877">
    <property type="protein sequence ID" value="CBX31363.1"/>
    <property type="molecule type" value="Genomic_DNA"/>
</dbReference>
<dbReference type="SUPFAM" id="SSF46548">
    <property type="entry name" value="alpha-helical ferredoxin"/>
    <property type="match status" value="2"/>
</dbReference>
<name>E1YJA9_9BACT</name>
<dbReference type="PROSITE" id="PS00198">
    <property type="entry name" value="4FE4S_FER_1"/>
    <property type="match status" value="3"/>
</dbReference>
<evidence type="ECO:0000259" key="4">
    <source>
        <dbReference type="PROSITE" id="PS51379"/>
    </source>
</evidence>
<accession>E1YJA9</accession>
<dbReference type="Pfam" id="PF07992">
    <property type="entry name" value="Pyr_redox_2"/>
    <property type="match status" value="1"/>
</dbReference>
<dbReference type="PRINTS" id="PR00368">
    <property type="entry name" value="FADPNR"/>
</dbReference>
<dbReference type="NCBIfam" id="NF009410">
    <property type="entry name" value="PRK12771.1"/>
    <property type="match status" value="1"/>
</dbReference>
<evidence type="ECO:0000256" key="3">
    <source>
        <dbReference type="ARBA" id="ARBA00023014"/>
    </source>
</evidence>
<organism evidence="5">
    <name type="scientific">uncultured Desulfobacterium sp</name>
    <dbReference type="NCBI Taxonomy" id="201089"/>
    <lineage>
        <taxon>Bacteria</taxon>
        <taxon>Pseudomonadati</taxon>
        <taxon>Thermodesulfobacteriota</taxon>
        <taxon>Desulfobacteria</taxon>
        <taxon>Desulfobacterales</taxon>
        <taxon>Desulfobacteriaceae</taxon>
        <taxon>Desulfobacterium</taxon>
        <taxon>environmental samples</taxon>
    </lineage>
</organism>
<dbReference type="Pfam" id="PF12838">
    <property type="entry name" value="Fer4_7"/>
    <property type="match status" value="1"/>
</dbReference>
<dbReference type="InterPro" id="IPR009051">
    <property type="entry name" value="Helical_ferredxn"/>
</dbReference>
<keyword evidence="3" id="KW-0411">Iron-sulfur</keyword>
<feature type="domain" description="4Fe-4S ferredoxin-type" evidence="4">
    <location>
        <begin position="39"/>
        <end position="68"/>
    </location>
</feature>
<dbReference type="InterPro" id="IPR017896">
    <property type="entry name" value="4Fe4S_Fe-S-bd"/>
</dbReference>
<dbReference type="InterPro" id="IPR036188">
    <property type="entry name" value="FAD/NAD-bd_sf"/>
</dbReference>
<dbReference type="InterPro" id="IPR023753">
    <property type="entry name" value="FAD/NAD-binding_dom"/>
</dbReference>
<evidence type="ECO:0000256" key="1">
    <source>
        <dbReference type="ARBA" id="ARBA00022723"/>
    </source>
</evidence>
<dbReference type="SUPFAM" id="SSF51905">
    <property type="entry name" value="FAD/NAD(P)-binding domain"/>
    <property type="match status" value="2"/>
</dbReference>
<protein>
    <recommendedName>
        <fullName evidence="4">4Fe-4S ferredoxin-type domain-containing protein</fullName>
    </recommendedName>
</protein>
<dbReference type="InterPro" id="IPR028261">
    <property type="entry name" value="DPD_II"/>
</dbReference>
<dbReference type="SUPFAM" id="SSF51971">
    <property type="entry name" value="Nucleotide-binding domain"/>
    <property type="match status" value="2"/>
</dbReference>
<evidence type="ECO:0000256" key="2">
    <source>
        <dbReference type="ARBA" id="ARBA00023004"/>
    </source>
</evidence>
<dbReference type="Pfam" id="PF12831">
    <property type="entry name" value="FAD_oxidored"/>
    <property type="match status" value="1"/>
</dbReference>
<dbReference type="SUPFAM" id="SSF54862">
    <property type="entry name" value="4Fe-4S ferredoxins"/>
    <property type="match status" value="1"/>
</dbReference>
<keyword evidence="1" id="KW-0479">Metal-binding</keyword>
<keyword evidence="2" id="KW-0408">Iron</keyword>
<dbReference type="PROSITE" id="PS51379">
    <property type="entry name" value="4FE4S_FER_2"/>
    <property type="match status" value="3"/>
</dbReference>
<dbReference type="Pfam" id="PF14691">
    <property type="entry name" value="Fer4_20"/>
    <property type="match status" value="1"/>
</dbReference>
<dbReference type="Gene3D" id="3.50.50.60">
    <property type="entry name" value="FAD/NAD(P)-binding domain"/>
    <property type="match status" value="4"/>
</dbReference>
<dbReference type="PANTHER" id="PTHR42783:SF3">
    <property type="entry name" value="GLUTAMATE SYNTHASE [NADPH] SMALL CHAIN-RELATED"/>
    <property type="match status" value="1"/>
</dbReference>
<dbReference type="GO" id="GO:0016491">
    <property type="term" value="F:oxidoreductase activity"/>
    <property type="evidence" value="ECO:0007669"/>
    <property type="project" value="InterPro"/>
</dbReference>
<evidence type="ECO:0000313" key="5">
    <source>
        <dbReference type="EMBL" id="CBX31363.1"/>
    </source>
</evidence>